<protein>
    <submittedName>
        <fullName evidence="1">Uncharacterized protein</fullName>
    </submittedName>
</protein>
<comment type="caution">
    <text evidence="1">The sequence shown here is derived from an EMBL/GenBank/DDBJ whole genome shotgun (WGS) entry which is preliminary data.</text>
</comment>
<evidence type="ECO:0000313" key="1">
    <source>
        <dbReference type="EMBL" id="KAI9508924.1"/>
    </source>
</evidence>
<gene>
    <name evidence="1" type="ORF">F5148DRAFT_1191466</name>
</gene>
<evidence type="ECO:0000313" key="2">
    <source>
        <dbReference type="Proteomes" id="UP001207468"/>
    </source>
</evidence>
<proteinExistence type="predicted"/>
<name>A0ACC0UB45_9AGAM</name>
<organism evidence="1 2">
    <name type="scientific">Russula earlei</name>
    <dbReference type="NCBI Taxonomy" id="71964"/>
    <lineage>
        <taxon>Eukaryota</taxon>
        <taxon>Fungi</taxon>
        <taxon>Dikarya</taxon>
        <taxon>Basidiomycota</taxon>
        <taxon>Agaricomycotina</taxon>
        <taxon>Agaricomycetes</taxon>
        <taxon>Russulales</taxon>
        <taxon>Russulaceae</taxon>
        <taxon>Russula</taxon>
    </lineage>
</organism>
<dbReference type="Proteomes" id="UP001207468">
    <property type="component" value="Unassembled WGS sequence"/>
</dbReference>
<reference evidence="1" key="1">
    <citation type="submission" date="2021-03" db="EMBL/GenBank/DDBJ databases">
        <title>Evolutionary priming and transition to the ectomycorrhizal habit in an iconic lineage of mushroom-forming fungi: is preadaptation a requirement?</title>
        <authorList>
            <consortium name="DOE Joint Genome Institute"/>
            <person name="Looney B.P."/>
            <person name="Miyauchi S."/>
            <person name="Morin E."/>
            <person name="Drula E."/>
            <person name="Courty P.E."/>
            <person name="Chicoki N."/>
            <person name="Fauchery L."/>
            <person name="Kohler A."/>
            <person name="Kuo A."/>
            <person name="LaButti K."/>
            <person name="Pangilinan J."/>
            <person name="Lipzen A."/>
            <person name="Riley R."/>
            <person name="Andreopoulos W."/>
            <person name="He G."/>
            <person name="Johnson J."/>
            <person name="Barry K.W."/>
            <person name="Grigoriev I.V."/>
            <person name="Nagy L."/>
            <person name="Hibbett D."/>
            <person name="Henrissat B."/>
            <person name="Matheny P.B."/>
            <person name="Labbe J."/>
            <person name="Martin A.F."/>
        </authorList>
    </citation>
    <scope>NUCLEOTIDE SEQUENCE</scope>
    <source>
        <strain evidence="1">BPL698</strain>
    </source>
</reference>
<dbReference type="EMBL" id="JAGFNK010000076">
    <property type="protein sequence ID" value="KAI9508924.1"/>
    <property type="molecule type" value="Genomic_DNA"/>
</dbReference>
<keyword evidence="2" id="KW-1185">Reference proteome</keyword>
<accession>A0ACC0UB45</accession>
<sequence length="644" mass="70884">MPRPRCKNFDSNGSRKTWSNGSEMQCRPNCQFIHPSDPGWDGAPPPTVRERGGPRQGSRERHGSTATWDDYMTGFSSNPSASSSGWGALSHRSGHTTAGTDGRGTAAAGGSGWGSGDNNAMTASNGLSNERAALGEQASSSQWNAQALGWGPSDTGWGSAGTGLGPGWGEDSFSDQSSKPTTVANVMSPAGPSTLSRTWTNDNPGAGTATSPSSRAMPSISSPSEPDTTHSEQFGEDIPARAMAELLHVERKAPLSTTSPELSPVINPQKMRLSHGDHNDHVVSGDDGTSRLTLYTAMTLRIRELDAELSQLSVMRRSGQVAATRAAKELLRKTVHRFTDARAAAEEEQNTYSQKLVQSDTTSPTFIQPALTALGRDNGQFEPMKDWVSRAERWFNHFQAEGSPIPLERSNKVTFTSKLDQLKGRLEFLEEPDWQYQELQFYNSFLDHLMQDKKDLIVAALVKSQDVTYNHSLLASLSTLQKQGGLWNQTLQVQAEELAQALIQSDQLKRAKEGKSIINAENKGIIYQLQANIIQQKLQLQAIQEEIAQLQHALAPTKQQQQSFNPYSSHIQQYVQSYIQAHAIPNIKEVLSCATAQFTATELRTVEKVWKTLQPFSQISLWLQQLDIYKTEEEMEIREIEESL</sequence>